<evidence type="ECO:0000313" key="9">
    <source>
        <dbReference type="Proteomes" id="UP000289738"/>
    </source>
</evidence>
<evidence type="ECO:0000259" key="7">
    <source>
        <dbReference type="Pfam" id="PF02544"/>
    </source>
</evidence>
<evidence type="ECO:0000313" key="8">
    <source>
        <dbReference type="EMBL" id="RYQ92238.1"/>
    </source>
</evidence>
<keyword evidence="5 6" id="KW-0472">Membrane</keyword>
<evidence type="ECO:0000256" key="1">
    <source>
        <dbReference type="ARBA" id="ARBA00004141"/>
    </source>
</evidence>
<dbReference type="Proteomes" id="UP000289738">
    <property type="component" value="Chromosome B09"/>
</dbReference>
<dbReference type="InterPro" id="IPR039357">
    <property type="entry name" value="SRD5A/TECR"/>
</dbReference>
<comment type="caution">
    <text evidence="8">The sequence shown here is derived from an EMBL/GenBank/DDBJ whole genome shotgun (WGS) entry which is preliminary data.</text>
</comment>
<evidence type="ECO:0000256" key="4">
    <source>
        <dbReference type="ARBA" id="ARBA00022989"/>
    </source>
</evidence>
<dbReference type="GO" id="GO:0006629">
    <property type="term" value="P:lipid metabolic process"/>
    <property type="evidence" value="ECO:0007669"/>
    <property type="project" value="InterPro"/>
</dbReference>
<dbReference type="STRING" id="3818.A0A444XR68"/>
<evidence type="ECO:0000256" key="2">
    <source>
        <dbReference type="ARBA" id="ARBA00007742"/>
    </source>
</evidence>
<feature type="transmembrane region" description="Helical" evidence="6">
    <location>
        <begin position="238"/>
        <end position="257"/>
    </location>
</feature>
<feature type="transmembrane region" description="Helical" evidence="6">
    <location>
        <begin position="289"/>
        <end position="310"/>
    </location>
</feature>
<evidence type="ECO:0000256" key="5">
    <source>
        <dbReference type="ARBA" id="ARBA00023136"/>
    </source>
</evidence>
<comment type="similarity">
    <text evidence="2">Belongs to the steroid 5-alpha reductase family.</text>
</comment>
<proteinExistence type="inferred from homology"/>
<dbReference type="PANTHER" id="PTHR10556:SF35">
    <property type="entry name" value="3-OXO-5-ALPHA-STEROID 4-DEHYDROGENASE FAMILY PROTEIN"/>
    <property type="match status" value="1"/>
</dbReference>
<accession>A0A444XR68</accession>
<dbReference type="EMBL" id="SDMP01000019">
    <property type="protein sequence ID" value="RYQ92238.1"/>
    <property type="molecule type" value="Genomic_DNA"/>
</dbReference>
<keyword evidence="9" id="KW-1185">Reference proteome</keyword>
<feature type="domain" description="3-oxo-5-alpha-steroid 4-dehydrogenase C-terminal" evidence="7">
    <location>
        <begin position="199"/>
        <end position="288"/>
    </location>
</feature>
<feature type="transmembrane region" description="Helical" evidence="6">
    <location>
        <begin position="198"/>
        <end position="218"/>
    </location>
</feature>
<protein>
    <recommendedName>
        <fullName evidence="7">3-oxo-5-alpha-steroid 4-dehydrogenase C-terminal domain-containing protein</fullName>
    </recommendedName>
</protein>
<sequence>MVMSALLKFLFPPPPSLVVSALSVVNLVSLTSGGFSEMRGKHMKYSKFWNATTANSAKQIKLSSRAAMLMLYTPAFLAGVASFFIFPNEGLRSTLLQSALTLHFFKRDLERGGIVREKGDLLGESEDGGSGGNSRGGMHGGLVGGLRIEVLFVHKYSGYMYLDSAIPIALSYFVSAATMTYSQHLTVTEGLPQPQIDLMYPGVAVFLIGIIGNLYHHYLLSKLRGVGEKEYKIPKGGLFGLVICPHYLFEITMFYGISMISQTVYSLCFTIGTTFYLVGRSYATRKWCYVGYIANTLFSAAFWSSAHGLIKCVLLIRHLKGLLPKNIKGLQKYVDIEE</sequence>
<dbReference type="GO" id="GO:0016020">
    <property type="term" value="C:membrane"/>
    <property type="evidence" value="ECO:0007669"/>
    <property type="project" value="UniProtKB-SubCell"/>
</dbReference>
<organism evidence="8 9">
    <name type="scientific">Arachis hypogaea</name>
    <name type="common">Peanut</name>
    <dbReference type="NCBI Taxonomy" id="3818"/>
    <lineage>
        <taxon>Eukaryota</taxon>
        <taxon>Viridiplantae</taxon>
        <taxon>Streptophyta</taxon>
        <taxon>Embryophyta</taxon>
        <taxon>Tracheophyta</taxon>
        <taxon>Spermatophyta</taxon>
        <taxon>Magnoliopsida</taxon>
        <taxon>eudicotyledons</taxon>
        <taxon>Gunneridae</taxon>
        <taxon>Pentapetalae</taxon>
        <taxon>rosids</taxon>
        <taxon>fabids</taxon>
        <taxon>Fabales</taxon>
        <taxon>Fabaceae</taxon>
        <taxon>Papilionoideae</taxon>
        <taxon>50 kb inversion clade</taxon>
        <taxon>dalbergioids sensu lato</taxon>
        <taxon>Dalbergieae</taxon>
        <taxon>Pterocarpus clade</taxon>
        <taxon>Arachis</taxon>
    </lineage>
</organism>
<evidence type="ECO:0000256" key="6">
    <source>
        <dbReference type="SAM" id="Phobius"/>
    </source>
</evidence>
<gene>
    <name evidence="8" type="ORF">Ahy_B09g098424</name>
</gene>
<dbReference type="PROSITE" id="PS50244">
    <property type="entry name" value="S5A_REDUCTASE"/>
    <property type="match status" value="1"/>
</dbReference>
<dbReference type="GO" id="GO:0016627">
    <property type="term" value="F:oxidoreductase activity, acting on the CH-CH group of donors"/>
    <property type="evidence" value="ECO:0007669"/>
    <property type="project" value="InterPro"/>
</dbReference>
<reference evidence="8 9" key="1">
    <citation type="submission" date="2019-01" db="EMBL/GenBank/DDBJ databases">
        <title>Sequencing of cultivated peanut Arachis hypogaea provides insights into genome evolution and oil improvement.</title>
        <authorList>
            <person name="Chen X."/>
        </authorList>
    </citation>
    <scope>NUCLEOTIDE SEQUENCE [LARGE SCALE GENOMIC DNA]</scope>
    <source>
        <strain evidence="9">cv. Fuhuasheng</strain>
        <tissue evidence="8">Leaves</tissue>
    </source>
</reference>
<keyword evidence="4 6" id="KW-1133">Transmembrane helix</keyword>
<evidence type="ECO:0000256" key="3">
    <source>
        <dbReference type="ARBA" id="ARBA00022692"/>
    </source>
</evidence>
<keyword evidence="3 6" id="KW-0812">Transmembrane</keyword>
<feature type="transmembrane region" description="Helical" evidence="6">
    <location>
        <begin position="264"/>
        <end position="283"/>
    </location>
</feature>
<dbReference type="InterPro" id="IPR001104">
    <property type="entry name" value="3-oxo-5_a-steroid_4-DH_C"/>
</dbReference>
<dbReference type="PANTHER" id="PTHR10556">
    <property type="entry name" value="3-OXO-5-ALPHA-STEROID 4-DEHYDROGENASE"/>
    <property type="match status" value="1"/>
</dbReference>
<comment type="subcellular location">
    <subcellularLocation>
        <location evidence="1">Membrane</location>
        <topology evidence="1">Multi-pass membrane protein</topology>
    </subcellularLocation>
</comment>
<dbReference type="AlphaFoldDB" id="A0A444XR68"/>
<name>A0A444XR68_ARAHY</name>
<dbReference type="Pfam" id="PF02544">
    <property type="entry name" value="Steroid_dh"/>
    <property type="match status" value="1"/>
</dbReference>
<feature type="transmembrane region" description="Helical" evidence="6">
    <location>
        <begin position="66"/>
        <end position="86"/>
    </location>
</feature>
<feature type="transmembrane region" description="Helical" evidence="6">
    <location>
        <begin position="16"/>
        <end position="35"/>
    </location>
</feature>